<dbReference type="Proteomes" id="UP001412067">
    <property type="component" value="Unassembled WGS sequence"/>
</dbReference>
<dbReference type="Pfam" id="PF03110">
    <property type="entry name" value="SBP"/>
    <property type="match status" value="1"/>
</dbReference>
<gene>
    <name evidence="7" type="primary">SPL16</name>
    <name evidence="7" type="ORF">KSP40_PGU005485</name>
</gene>
<name>A0ABR2M7L4_9ASPA</name>
<dbReference type="SUPFAM" id="SSF103612">
    <property type="entry name" value="SBT domain"/>
    <property type="match status" value="1"/>
</dbReference>
<dbReference type="PANTHER" id="PTHR31251">
    <property type="entry name" value="SQUAMOSA PROMOTER-BINDING-LIKE PROTEIN 4"/>
    <property type="match status" value="1"/>
</dbReference>
<dbReference type="InterPro" id="IPR044817">
    <property type="entry name" value="SBP-like"/>
</dbReference>
<evidence type="ECO:0000259" key="6">
    <source>
        <dbReference type="PROSITE" id="PS51141"/>
    </source>
</evidence>
<dbReference type="InterPro" id="IPR004333">
    <property type="entry name" value="SBP_dom"/>
</dbReference>
<proteinExistence type="predicted"/>
<keyword evidence="8" id="KW-1185">Reference proteome</keyword>
<evidence type="ECO:0000313" key="7">
    <source>
        <dbReference type="EMBL" id="KAK8960152.1"/>
    </source>
</evidence>
<comment type="caution">
    <text evidence="7">The sequence shown here is derived from an EMBL/GenBank/DDBJ whole genome shotgun (WGS) entry which is preliminary data.</text>
</comment>
<evidence type="ECO:0000256" key="3">
    <source>
        <dbReference type="ARBA" id="ARBA00022833"/>
    </source>
</evidence>
<evidence type="ECO:0000256" key="4">
    <source>
        <dbReference type="PROSITE-ProRule" id="PRU00470"/>
    </source>
</evidence>
<dbReference type="EMBL" id="JBBWWR010000011">
    <property type="protein sequence ID" value="KAK8960152.1"/>
    <property type="molecule type" value="Genomic_DNA"/>
</dbReference>
<dbReference type="Gene3D" id="4.10.1100.10">
    <property type="entry name" value="Transcription factor, SBP-box domain"/>
    <property type="match status" value="1"/>
</dbReference>
<keyword evidence="2 4" id="KW-0863">Zinc-finger</keyword>
<evidence type="ECO:0000313" key="8">
    <source>
        <dbReference type="Proteomes" id="UP001412067"/>
    </source>
</evidence>
<dbReference type="InterPro" id="IPR036893">
    <property type="entry name" value="SBP_sf"/>
</dbReference>
<feature type="domain" description="SBP-type" evidence="6">
    <location>
        <begin position="100"/>
        <end position="177"/>
    </location>
</feature>
<organism evidence="7 8">
    <name type="scientific">Platanthera guangdongensis</name>
    <dbReference type="NCBI Taxonomy" id="2320717"/>
    <lineage>
        <taxon>Eukaryota</taxon>
        <taxon>Viridiplantae</taxon>
        <taxon>Streptophyta</taxon>
        <taxon>Embryophyta</taxon>
        <taxon>Tracheophyta</taxon>
        <taxon>Spermatophyta</taxon>
        <taxon>Magnoliopsida</taxon>
        <taxon>Liliopsida</taxon>
        <taxon>Asparagales</taxon>
        <taxon>Orchidaceae</taxon>
        <taxon>Orchidoideae</taxon>
        <taxon>Orchideae</taxon>
        <taxon>Orchidinae</taxon>
        <taxon>Platanthera</taxon>
    </lineage>
</organism>
<accession>A0ABR2M7L4</accession>
<evidence type="ECO:0000256" key="2">
    <source>
        <dbReference type="ARBA" id="ARBA00022771"/>
    </source>
</evidence>
<feature type="region of interest" description="Disordered" evidence="5">
    <location>
        <begin position="67"/>
        <end position="96"/>
    </location>
</feature>
<protein>
    <submittedName>
        <fullName evidence="7">Squamosa promoter-binding-like protein 16</fullName>
    </submittedName>
</protein>
<evidence type="ECO:0000256" key="1">
    <source>
        <dbReference type="ARBA" id="ARBA00022723"/>
    </source>
</evidence>
<dbReference type="PROSITE" id="PS51141">
    <property type="entry name" value="ZF_SBP"/>
    <property type="match status" value="1"/>
</dbReference>
<keyword evidence="3" id="KW-0862">Zinc</keyword>
<reference evidence="7 8" key="1">
    <citation type="journal article" date="2022" name="Nat. Plants">
        <title>Genomes of leafy and leafless Platanthera orchids illuminate the evolution of mycoheterotrophy.</title>
        <authorList>
            <person name="Li M.H."/>
            <person name="Liu K.W."/>
            <person name="Li Z."/>
            <person name="Lu H.C."/>
            <person name="Ye Q.L."/>
            <person name="Zhang D."/>
            <person name="Wang J.Y."/>
            <person name="Li Y.F."/>
            <person name="Zhong Z.M."/>
            <person name="Liu X."/>
            <person name="Yu X."/>
            <person name="Liu D.K."/>
            <person name="Tu X.D."/>
            <person name="Liu B."/>
            <person name="Hao Y."/>
            <person name="Liao X.Y."/>
            <person name="Jiang Y.T."/>
            <person name="Sun W.H."/>
            <person name="Chen J."/>
            <person name="Chen Y.Q."/>
            <person name="Ai Y."/>
            <person name="Zhai J.W."/>
            <person name="Wu S.S."/>
            <person name="Zhou Z."/>
            <person name="Hsiao Y.Y."/>
            <person name="Wu W.L."/>
            <person name="Chen Y.Y."/>
            <person name="Lin Y.F."/>
            <person name="Hsu J.L."/>
            <person name="Li C.Y."/>
            <person name="Wang Z.W."/>
            <person name="Zhao X."/>
            <person name="Zhong W.Y."/>
            <person name="Ma X.K."/>
            <person name="Ma L."/>
            <person name="Huang J."/>
            <person name="Chen G.Z."/>
            <person name="Huang M.Z."/>
            <person name="Huang L."/>
            <person name="Peng D.H."/>
            <person name="Luo Y.B."/>
            <person name="Zou S.Q."/>
            <person name="Chen S.P."/>
            <person name="Lan S."/>
            <person name="Tsai W.C."/>
            <person name="Van de Peer Y."/>
            <person name="Liu Z.J."/>
        </authorList>
    </citation>
    <scope>NUCLEOTIDE SEQUENCE [LARGE SCALE GENOMIC DNA]</scope>
    <source>
        <strain evidence="7">Lor288</strain>
    </source>
</reference>
<sequence>MEWSLKMPAWDLPELEQNAGEANLSSVVGSSGNMAGRRPEGLGCSVDLKLGGLGDFGLADNWKEQRRASSMAQLSPAGGAEGCSFKRPRSAPNGGGGGMKVSCLVDGCINDLSSCREYHRRHKVCEVHSKTPIVLVGGQEQRFCQQCSRFHLLAEFDEVKRSCRKRLDGHNRRRRKPQPDSVNSGNLFPNHHGSRFTYPQIFSTAATGTSWSSIIKSEEDALFSHHSQQPMHFVERVQQPALQHFGSSFNRGFKESKHFPFLHNGDSVVLGNRAVPEPAAAICQTLLKSTSSESSGGKIIFSDGLPPVLDSDSALSLLSSPAQTSRIHIGHMVPADRIPLGRPLPSSMQAALRSVSPTGFSCSGVENEHLGTVLVTDAGEADLHCHNIFHVGGEGPPDDASSHSLHFSWQ</sequence>
<evidence type="ECO:0000256" key="5">
    <source>
        <dbReference type="SAM" id="MobiDB-lite"/>
    </source>
</evidence>
<dbReference type="PANTHER" id="PTHR31251:SF208">
    <property type="entry name" value="SQUAMOSA PROMOTER-BINDING-LIKE PROTEIN 18"/>
    <property type="match status" value="1"/>
</dbReference>
<feature type="region of interest" description="Disordered" evidence="5">
    <location>
        <begin position="168"/>
        <end position="189"/>
    </location>
</feature>
<keyword evidence="1" id="KW-0479">Metal-binding</keyword>